<dbReference type="EMBL" id="JAGEOJ010000025">
    <property type="protein sequence ID" value="MBO2454307.1"/>
    <property type="molecule type" value="Genomic_DNA"/>
</dbReference>
<proteinExistence type="predicted"/>
<reference evidence="1" key="1">
    <citation type="submission" date="2021-03" db="EMBL/GenBank/DDBJ databases">
        <authorList>
            <person name="Kanchanasin P."/>
            <person name="Saeng-In P."/>
            <person name="Phongsopitanun W."/>
            <person name="Yuki M."/>
            <person name="Kudo T."/>
            <person name="Ohkuma M."/>
            <person name="Tanasupawat S."/>
        </authorList>
    </citation>
    <scope>NUCLEOTIDE SEQUENCE</scope>
    <source>
        <strain evidence="1">GKU 128</strain>
    </source>
</reference>
<dbReference type="RefSeq" id="WP_208262502.1">
    <property type="nucleotide sequence ID" value="NZ_JAGEOJ010000025.1"/>
</dbReference>
<accession>A0A939PL34</accession>
<protein>
    <submittedName>
        <fullName evidence="1">Uncharacterized protein</fullName>
    </submittedName>
</protein>
<dbReference type="Proteomes" id="UP000669179">
    <property type="component" value="Unassembled WGS sequence"/>
</dbReference>
<name>A0A939PL34_9ACTN</name>
<organism evidence="1 2">
    <name type="scientific">Actinomadura barringtoniae</name>
    <dbReference type="NCBI Taxonomy" id="1427535"/>
    <lineage>
        <taxon>Bacteria</taxon>
        <taxon>Bacillati</taxon>
        <taxon>Actinomycetota</taxon>
        <taxon>Actinomycetes</taxon>
        <taxon>Streptosporangiales</taxon>
        <taxon>Thermomonosporaceae</taxon>
        <taxon>Actinomadura</taxon>
    </lineage>
</organism>
<gene>
    <name evidence="1" type="ORF">J4573_44980</name>
</gene>
<evidence type="ECO:0000313" key="1">
    <source>
        <dbReference type="EMBL" id="MBO2454307.1"/>
    </source>
</evidence>
<comment type="caution">
    <text evidence="1">The sequence shown here is derived from an EMBL/GenBank/DDBJ whole genome shotgun (WGS) entry which is preliminary data.</text>
</comment>
<evidence type="ECO:0000313" key="2">
    <source>
        <dbReference type="Proteomes" id="UP000669179"/>
    </source>
</evidence>
<sequence>MTDLFSAPVLRYDEPDGEGDYRITDAEGQVLATGSRVMGDKEKGWLKSVMASGEELRGRAIVRIDAPDGTPLFFVDRSADEPGGAARVAGPSIAVVAPDGSLIGRVETNLQMLAETVSEGMPSFPGMGHSYTAGDRVFDASGQHIMDVVWEEVQIDYHHNWSSDGTDMRTGGRYCVISDTKGVNLARMDDNSNTRKDKYELRINFQLPEPLRTLAIATPLVVDLGAAH</sequence>
<keyword evidence="2" id="KW-1185">Reference proteome</keyword>
<dbReference type="AlphaFoldDB" id="A0A939PL34"/>